<reference evidence="1 2" key="1">
    <citation type="submission" date="2014-04" db="EMBL/GenBank/DDBJ databases">
        <title>Draft genome sequence of Hydrogenovibrio marinus MH-110, a model organism for aerobic H2 metabolism.</title>
        <authorList>
            <person name="Cha H.J."/>
            <person name="Jo B.H."/>
            <person name="Hwang B.H."/>
        </authorList>
    </citation>
    <scope>NUCLEOTIDE SEQUENCE [LARGE SCALE GENOMIC DNA]</scope>
    <source>
        <strain evidence="1 2">MH-110</strain>
    </source>
</reference>
<dbReference type="EMBL" id="JMIU01000002">
    <property type="protein sequence ID" value="KDN94633.1"/>
    <property type="molecule type" value="Genomic_DNA"/>
</dbReference>
<dbReference type="RefSeq" id="WP_029913684.1">
    <property type="nucleotide sequence ID" value="NZ_JMIU01000002.1"/>
</dbReference>
<name>A0A066ZLE9_HYDMR</name>
<accession>A0A066ZLE9</accession>
<gene>
    <name evidence="1" type="ORF">EI16_12085</name>
</gene>
<proteinExistence type="predicted"/>
<organism evidence="1 2">
    <name type="scientific">Hydrogenovibrio marinus</name>
    <dbReference type="NCBI Taxonomy" id="28885"/>
    <lineage>
        <taxon>Bacteria</taxon>
        <taxon>Pseudomonadati</taxon>
        <taxon>Pseudomonadota</taxon>
        <taxon>Gammaproteobacteria</taxon>
        <taxon>Thiotrichales</taxon>
        <taxon>Piscirickettsiaceae</taxon>
        <taxon>Hydrogenovibrio</taxon>
    </lineage>
</organism>
<comment type="caution">
    <text evidence="1">The sequence shown here is derived from an EMBL/GenBank/DDBJ whole genome shotgun (WGS) entry which is preliminary data.</text>
</comment>
<dbReference type="Proteomes" id="UP000027341">
    <property type="component" value="Unassembled WGS sequence"/>
</dbReference>
<sequence length="119" mass="13664">MSNSFHFEMAVRLDDNQSRACSFFGIYDQGRKAVFINKQGTGYIYELPGDKIITQREFKRIVNDSVGRSWTYCKQIGECVDKDVAASNWTISSDYWHGDDNLKTPDSVWVFHSGSLFAF</sequence>
<keyword evidence="2" id="KW-1185">Reference proteome</keyword>
<evidence type="ECO:0000313" key="2">
    <source>
        <dbReference type="Proteomes" id="UP000027341"/>
    </source>
</evidence>
<dbReference type="STRING" id="28885.EI16_12085"/>
<evidence type="ECO:0000313" key="1">
    <source>
        <dbReference type="EMBL" id="KDN94633.1"/>
    </source>
</evidence>
<dbReference type="AlphaFoldDB" id="A0A066ZLE9"/>
<protein>
    <submittedName>
        <fullName evidence="1">Uncharacterized protein</fullName>
    </submittedName>
</protein>